<proteinExistence type="predicted"/>
<protein>
    <submittedName>
        <fullName evidence="1">Uncharacterized protein</fullName>
    </submittedName>
</protein>
<accession>A0ACD3A1F8</accession>
<evidence type="ECO:0000313" key="2">
    <source>
        <dbReference type="Proteomes" id="UP000308600"/>
    </source>
</evidence>
<sequence length="446" mass="50527">MRKGFLNEETHRRSGGALPTSKVIPSPRPQASDTSERPTRVHSTSASTKANFANLNLPCTPLRPDPPNEVITLWGEGQAILPFPQRNSSGRIVGPADLLCGILSYFPEFPNPNLVTPERRYRIGSSSIPNAGLGVFATEDLGLGDILMVDEPFLAGPLRLQTPERLTAEGQRDHDYVLRETIEDMPESYQRIFWSLHNAKPALAKSDVGGILCSNGLEITLRPGDPQYVGLGKDIVRINHSCTPNAVYGWSLHDWCWTVYAVTPIKKGEEVFISYTTNTLPRRYHLEELQTKYGMNPCRCPSCSQISEREIGISDANKHKIISFLPPRWYMDGDYTGKHDPDLNEAIRRPGPNKENLRRLLKKSQDWMDLVQKERCWEIQIVGLHGRRLVKGYLALGDEAREKVHDVIKMIRVLEILWKMKEPGWTEVLARMDETRWWNAAVTKTL</sequence>
<dbReference type="EMBL" id="ML209045">
    <property type="protein sequence ID" value="TFK59219.1"/>
    <property type="molecule type" value="Genomic_DNA"/>
</dbReference>
<reference evidence="1 2" key="1">
    <citation type="journal article" date="2019" name="Nat. Ecol. Evol.">
        <title>Megaphylogeny resolves global patterns of mushroom evolution.</title>
        <authorList>
            <person name="Varga T."/>
            <person name="Krizsan K."/>
            <person name="Foldi C."/>
            <person name="Dima B."/>
            <person name="Sanchez-Garcia M."/>
            <person name="Sanchez-Ramirez S."/>
            <person name="Szollosi G.J."/>
            <person name="Szarkandi J.G."/>
            <person name="Papp V."/>
            <person name="Albert L."/>
            <person name="Andreopoulos W."/>
            <person name="Angelini C."/>
            <person name="Antonin V."/>
            <person name="Barry K.W."/>
            <person name="Bougher N.L."/>
            <person name="Buchanan P."/>
            <person name="Buyck B."/>
            <person name="Bense V."/>
            <person name="Catcheside P."/>
            <person name="Chovatia M."/>
            <person name="Cooper J."/>
            <person name="Damon W."/>
            <person name="Desjardin D."/>
            <person name="Finy P."/>
            <person name="Geml J."/>
            <person name="Haridas S."/>
            <person name="Hughes K."/>
            <person name="Justo A."/>
            <person name="Karasinski D."/>
            <person name="Kautmanova I."/>
            <person name="Kiss B."/>
            <person name="Kocsube S."/>
            <person name="Kotiranta H."/>
            <person name="LaButti K.M."/>
            <person name="Lechner B.E."/>
            <person name="Liimatainen K."/>
            <person name="Lipzen A."/>
            <person name="Lukacs Z."/>
            <person name="Mihaltcheva S."/>
            <person name="Morgado L.N."/>
            <person name="Niskanen T."/>
            <person name="Noordeloos M.E."/>
            <person name="Ohm R.A."/>
            <person name="Ortiz-Santana B."/>
            <person name="Ovrebo C."/>
            <person name="Racz N."/>
            <person name="Riley R."/>
            <person name="Savchenko A."/>
            <person name="Shiryaev A."/>
            <person name="Soop K."/>
            <person name="Spirin V."/>
            <person name="Szebenyi C."/>
            <person name="Tomsovsky M."/>
            <person name="Tulloss R.E."/>
            <person name="Uehling J."/>
            <person name="Grigoriev I.V."/>
            <person name="Vagvolgyi C."/>
            <person name="Papp T."/>
            <person name="Martin F.M."/>
            <person name="Miettinen O."/>
            <person name="Hibbett D.S."/>
            <person name="Nagy L.G."/>
        </authorList>
    </citation>
    <scope>NUCLEOTIDE SEQUENCE [LARGE SCALE GENOMIC DNA]</scope>
    <source>
        <strain evidence="1 2">NL-1719</strain>
    </source>
</reference>
<dbReference type="Proteomes" id="UP000308600">
    <property type="component" value="Unassembled WGS sequence"/>
</dbReference>
<keyword evidence="2" id="KW-1185">Reference proteome</keyword>
<gene>
    <name evidence="1" type="ORF">BDN72DRAFT_625806</name>
</gene>
<organism evidence="1 2">
    <name type="scientific">Pluteus cervinus</name>
    <dbReference type="NCBI Taxonomy" id="181527"/>
    <lineage>
        <taxon>Eukaryota</taxon>
        <taxon>Fungi</taxon>
        <taxon>Dikarya</taxon>
        <taxon>Basidiomycota</taxon>
        <taxon>Agaricomycotina</taxon>
        <taxon>Agaricomycetes</taxon>
        <taxon>Agaricomycetidae</taxon>
        <taxon>Agaricales</taxon>
        <taxon>Pluteineae</taxon>
        <taxon>Pluteaceae</taxon>
        <taxon>Pluteus</taxon>
    </lineage>
</organism>
<evidence type="ECO:0000313" key="1">
    <source>
        <dbReference type="EMBL" id="TFK59219.1"/>
    </source>
</evidence>
<name>A0ACD3A1F8_9AGAR</name>